<sequence>MRFLRFWNGESPPAMNEALLQPFTLKQISQALKKMHPLKSLGPDEAFSGMIRKAESEWSIQGVVVSRSGPSISHLLFAYDTLIFYQASTEAMLCLRNILFSFGKASGLIINMHKSAMVFIHNVNEGCHMELASMLRVTVLPKHEKYLGLPTVAGRSKRELFEGIKRSYLV</sequence>
<gene>
    <name evidence="1" type="ORF">Sradi_0190600</name>
</gene>
<organism evidence="1">
    <name type="scientific">Sesamum radiatum</name>
    <name type="common">Black benniseed</name>
    <dbReference type="NCBI Taxonomy" id="300843"/>
    <lineage>
        <taxon>Eukaryota</taxon>
        <taxon>Viridiplantae</taxon>
        <taxon>Streptophyta</taxon>
        <taxon>Embryophyta</taxon>
        <taxon>Tracheophyta</taxon>
        <taxon>Spermatophyta</taxon>
        <taxon>Magnoliopsida</taxon>
        <taxon>eudicotyledons</taxon>
        <taxon>Gunneridae</taxon>
        <taxon>Pentapetalae</taxon>
        <taxon>asterids</taxon>
        <taxon>lamiids</taxon>
        <taxon>Lamiales</taxon>
        <taxon>Pedaliaceae</taxon>
        <taxon>Sesamum</taxon>
    </lineage>
</organism>
<reference evidence="1" key="1">
    <citation type="submission" date="2020-06" db="EMBL/GenBank/DDBJ databases">
        <authorList>
            <person name="Li T."/>
            <person name="Hu X."/>
            <person name="Zhang T."/>
            <person name="Song X."/>
            <person name="Zhang H."/>
            <person name="Dai N."/>
            <person name="Sheng W."/>
            <person name="Hou X."/>
            <person name="Wei L."/>
        </authorList>
    </citation>
    <scope>NUCLEOTIDE SEQUENCE</scope>
    <source>
        <strain evidence="1">G02</strain>
        <tissue evidence="1">Leaf</tissue>
    </source>
</reference>
<accession>A0AAW2VZN1</accession>
<name>A0AAW2VZN1_SESRA</name>
<reference evidence="1" key="2">
    <citation type="journal article" date="2024" name="Plant">
        <title>Genomic evolution and insights into agronomic trait innovations of Sesamum species.</title>
        <authorList>
            <person name="Miao H."/>
            <person name="Wang L."/>
            <person name="Qu L."/>
            <person name="Liu H."/>
            <person name="Sun Y."/>
            <person name="Le M."/>
            <person name="Wang Q."/>
            <person name="Wei S."/>
            <person name="Zheng Y."/>
            <person name="Lin W."/>
            <person name="Duan Y."/>
            <person name="Cao H."/>
            <person name="Xiong S."/>
            <person name="Wang X."/>
            <person name="Wei L."/>
            <person name="Li C."/>
            <person name="Ma Q."/>
            <person name="Ju M."/>
            <person name="Zhao R."/>
            <person name="Li G."/>
            <person name="Mu C."/>
            <person name="Tian Q."/>
            <person name="Mei H."/>
            <person name="Zhang T."/>
            <person name="Gao T."/>
            <person name="Zhang H."/>
        </authorList>
    </citation>
    <scope>NUCLEOTIDE SEQUENCE</scope>
    <source>
        <strain evidence="1">G02</strain>
    </source>
</reference>
<evidence type="ECO:0000313" key="1">
    <source>
        <dbReference type="EMBL" id="KAL0434827.1"/>
    </source>
</evidence>
<evidence type="ECO:0008006" key="2">
    <source>
        <dbReference type="Google" id="ProtNLM"/>
    </source>
</evidence>
<protein>
    <recommendedName>
        <fullName evidence="2">Reverse transcriptase</fullName>
    </recommendedName>
</protein>
<proteinExistence type="predicted"/>
<dbReference type="AlphaFoldDB" id="A0AAW2VZN1"/>
<comment type="caution">
    <text evidence="1">The sequence shown here is derived from an EMBL/GenBank/DDBJ whole genome shotgun (WGS) entry which is preliminary data.</text>
</comment>
<dbReference type="EMBL" id="JACGWJ010000002">
    <property type="protein sequence ID" value="KAL0434827.1"/>
    <property type="molecule type" value="Genomic_DNA"/>
</dbReference>